<feature type="transmembrane region" description="Helical" evidence="5">
    <location>
        <begin position="116"/>
        <end position="135"/>
    </location>
</feature>
<dbReference type="PANTHER" id="PTHR43424">
    <property type="entry name" value="LOCUS PUTATIVE PROTEIN 1-RELATED"/>
    <property type="match status" value="1"/>
</dbReference>
<feature type="transmembrane region" description="Helical" evidence="5">
    <location>
        <begin position="218"/>
        <end position="238"/>
    </location>
</feature>
<comment type="subcellular location">
    <subcellularLocation>
        <location evidence="1">Membrane</location>
        <topology evidence="1">Multi-pass membrane protein</topology>
    </subcellularLocation>
</comment>
<gene>
    <name evidence="6" type="ORF">RU08_26280</name>
</gene>
<feature type="transmembrane region" description="Helical" evidence="5">
    <location>
        <begin position="20"/>
        <end position="42"/>
    </location>
</feature>
<dbReference type="InterPro" id="IPR052556">
    <property type="entry name" value="PolySynth_Transporter"/>
</dbReference>
<evidence type="ECO:0000256" key="2">
    <source>
        <dbReference type="ARBA" id="ARBA00022692"/>
    </source>
</evidence>
<dbReference type="Proteomes" id="UP000032068">
    <property type="component" value="Unassembled WGS sequence"/>
</dbReference>
<feature type="transmembrane region" description="Helical" evidence="5">
    <location>
        <begin position="356"/>
        <end position="378"/>
    </location>
</feature>
<comment type="caution">
    <text evidence="6">The sequence shown here is derived from an EMBL/GenBank/DDBJ whole genome shotgun (WGS) entry which is preliminary data.</text>
</comment>
<reference evidence="6 7" key="1">
    <citation type="submission" date="2014-12" db="EMBL/GenBank/DDBJ databases">
        <title>16Stimator: statistical estimation of ribosomal gene copy numbers from draft genome assemblies.</title>
        <authorList>
            <person name="Perisin M.A."/>
            <person name="Vetter M."/>
            <person name="Gilbert J.A."/>
            <person name="Bergelson J."/>
        </authorList>
    </citation>
    <scope>NUCLEOTIDE SEQUENCE [LARGE SCALE GENOMIC DNA]</scope>
    <source>
        <strain evidence="6 7">MEJ086</strain>
    </source>
</reference>
<dbReference type="AlphaFoldDB" id="A0A0D0JM94"/>
<protein>
    <submittedName>
        <fullName evidence="6">Uncharacterized protein</fullName>
    </submittedName>
</protein>
<dbReference type="CDD" id="cd13128">
    <property type="entry name" value="MATE_Wzx_like"/>
    <property type="match status" value="1"/>
</dbReference>
<evidence type="ECO:0000256" key="4">
    <source>
        <dbReference type="ARBA" id="ARBA00023136"/>
    </source>
</evidence>
<dbReference type="PANTHER" id="PTHR43424:SF1">
    <property type="entry name" value="LOCUS PUTATIVE PROTEIN 1-RELATED"/>
    <property type="match status" value="1"/>
</dbReference>
<dbReference type="InterPro" id="IPR002797">
    <property type="entry name" value="Polysacc_synth"/>
</dbReference>
<name>A0A0D0JM94_9PSED</name>
<feature type="transmembrane region" description="Helical" evidence="5">
    <location>
        <begin position="258"/>
        <end position="276"/>
    </location>
</feature>
<sequence length="438" mass="48612">MSATRVQEGMKYLLNSGWMLAEKFLMLAIGLATTVVLARYLGPEDFGYLNYALALLGLLSIVVHLGLTGLVVKELRSNPDNEDQILSTVFVIKVGCSVIAFAIMMGTYLIGNDQNFLVLLFTALALFFTPFEMLIDWFQARVQAKYAAVAGFVGQLGGNGLKMILAIAGAGLVYIALAHVVVVMVTSAILVCYAVMLKREFRFDFSWTLGKTLLKKSLLIFLGSLSAVIYLKVDQIMLQYMLGEYSVGVYSAASRLSEAWYLIPTILMASVFPKMIDLSKTDTAGYNRFMQVSLDVLFFMAFGLAVVVFFLSDWIILTLYGEQYADAGPVLAIHIFAATFVFMRALFSKWIIIEEAFIFSLVTQGLGAVSNIVLNYFLIQSHGVVGSAWATLISYSIAGYVSLLLSRKTRPLFIMMTKSIFLHVFISVPQLIREFRRT</sequence>
<evidence type="ECO:0000256" key="1">
    <source>
        <dbReference type="ARBA" id="ARBA00004141"/>
    </source>
</evidence>
<proteinExistence type="predicted"/>
<dbReference type="GO" id="GO:0016020">
    <property type="term" value="C:membrane"/>
    <property type="evidence" value="ECO:0007669"/>
    <property type="project" value="UniProtKB-SubCell"/>
</dbReference>
<feature type="transmembrane region" description="Helical" evidence="5">
    <location>
        <begin position="84"/>
        <end position="110"/>
    </location>
</feature>
<feature type="transmembrane region" description="Helical" evidence="5">
    <location>
        <begin position="147"/>
        <end position="168"/>
    </location>
</feature>
<feature type="transmembrane region" description="Helical" evidence="5">
    <location>
        <begin position="48"/>
        <end position="72"/>
    </location>
</feature>
<organism evidence="6 7">
    <name type="scientific">Pseudomonas fulva</name>
    <dbReference type="NCBI Taxonomy" id="47880"/>
    <lineage>
        <taxon>Bacteria</taxon>
        <taxon>Pseudomonadati</taxon>
        <taxon>Pseudomonadota</taxon>
        <taxon>Gammaproteobacteria</taxon>
        <taxon>Pseudomonadales</taxon>
        <taxon>Pseudomonadaceae</taxon>
        <taxon>Pseudomonas</taxon>
    </lineage>
</organism>
<dbReference type="EMBL" id="JXQW01000125">
    <property type="protein sequence ID" value="KIP87861.1"/>
    <property type="molecule type" value="Genomic_DNA"/>
</dbReference>
<feature type="transmembrane region" description="Helical" evidence="5">
    <location>
        <begin position="296"/>
        <end position="321"/>
    </location>
</feature>
<evidence type="ECO:0000313" key="6">
    <source>
        <dbReference type="EMBL" id="KIP87861.1"/>
    </source>
</evidence>
<dbReference type="Pfam" id="PF01943">
    <property type="entry name" value="Polysacc_synt"/>
    <property type="match status" value="1"/>
</dbReference>
<feature type="transmembrane region" description="Helical" evidence="5">
    <location>
        <begin position="384"/>
        <end position="405"/>
    </location>
</feature>
<evidence type="ECO:0000313" key="7">
    <source>
        <dbReference type="Proteomes" id="UP000032068"/>
    </source>
</evidence>
<dbReference type="OrthoDB" id="103403at2"/>
<keyword evidence="3 5" id="KW-1133">Transmembrane helix</keyword>
<feature type="transmembrane region" description="Helical" evidence="5">
    <location>
        <begin position="174"/>
        <end position="197"/>
    </location>
</feature>
<keyword evidence="4 5" id="KW-0472">Membrane</keyword>
<dbReference type="RefSeq" id="WP_042556846.1">
    <property type="nucleotide sequence ID" value="NZ_JXQW01000125.1"/>
</dbReference>
<keyword evidence="2 5" id="KW-0812">Transmembrane</keyword>
<evidence type="ECO:0000256" key="5">
    <source>
        <dbReference type="SAM" id="Phobius"/>
    </source>
</evidence>
<accession>A0A0D0JM94</accession>
<evidence type="ECO:0000256" key="3">
    <source>
        <dbReference type="ARBA" id="ARBA00022989"/>
    </source>
</evidence>
<feature type="transmembrane region" description="Helical" evidence="5">
    <location>
        <begin position="327"/>
        <end position="347"/>
    </location>
</feature>